<feature type="compositionally biased region" description="Low complexity" evidence="6">
    <location>
        <begin position="1136"/>
        <end position="1149"/>
    </location>
</feature>
<evidence type="ECO:0000313" key="8">
    <source>
        <dbReference type="EMBL" id="GMI00473.1"/>
    </source>
</evidence>
<evidence type="ECO:0000256" key="4">
    <source>
        <dbReference type="ARBA" id="ARBA00022833"/>
    </source>
</evidence>
<feature type="compositionally biased region" description="Basic residues" evidence="6">
    <location>
        <begin position="1167"/>
        <end position="1177"/>
    </location>
</feature>
<feature type="compositionally biased region" description="Polar residues" evidence="6">
    <location>
        <begin position="944"/>
        <end position="955"/>
    </location>
</feature>
<evidence type="ECO:0000259" key="7">
    <source>
        <dbReference type="PROSITE" id="PS50249"/>
    </source>
</evidence>
<dbReference type="PROSITE" id="PS50249">
    <property type="entry name" value="MPN"/>
    <property type="match status" value="1"/>
</dbReference>
<comment type="caution">
    <text evidence="8">The sequence shown here is derived from an EMBL/GenBank/DDBJ whole genome shotgun (WGS) entry which is preliminary data.</text>
</comment>
<dbReference type="Proteomes" id="UP001165085">
    <property type="component" value="Unassembled WGS sequence"/>
</dbReference>
<evidence type="ECO:0000256" key="6">
    <source>
        <dbReference type="SAM" id="MobiDB-lite"/>
    </source>
</evidence>
<evidence type="ECO:0000313" key="9">
    <source>
        <dbReference type="Proteomes" id="UP001165085"/>
    </source>
</evidence>
<keyword evidence="9" id="KW-1185">Reference proteome</keyword>
<sequence length="1540" mass="172540">MAGTNNPNVPLDATGQQSKGNNNPVQQMQMGHAMWPPLASVPPLSMFPDQPHSHSQPPPSQLTHQHLQQHQQNYQEATVQEQYVQQYNLTQQQQQALARKQNLPQHNPQHNPQHHPQHLPHPNQEEAVLMPMPFPPPSNPSQIPPQHPNNAPPPFPPLPDSYSHLHLPAPCHPGFAPRHPFTDVKSKGHWPVLIFGNEVYPPLLCTTFVSMEVARSVPKEIASRFKQLSKSESHLPPPSRTLLVLYLATLEWNTVSPLLVLPWSSLPSVLSHHRKIISIFKASNSEMEMVEATFGFFCRAAKDAQEIARDGWVCIPEVLKRVMEGFQPEGYFSRPAIANTELPKAKPKRKPKAKSKSKSSKQLPTCSTGPELSKQTVPTQKSRPTRSSRTSQIVTTPQPTSIPVSRSSRKRNKSNLVLEAEASLLYQKQTAEDRKAAAAKALLDREKARIKREKEKEEEEKRKAEKVKQRERRERKKEEEEESKRRKEEAAKEKAEEVTSKSKRRSRSDSKASDKKEEPLKSNTSSTNVKEPRPPTPPPPNKNCICGPDQPLSELWQQPPTEISPNVILGRDAIWSEGYYHNSVPPNPSSSPSRNPPLSSCLGSPGACFATCNCGLPSSRGITRDHRKTANAGPLKSAKASVIVHELKKGTLNPHTLIACENYIGGPEMRFMGKNPILHQGMSSVVHAKGSRGYVVMDSEADVEAAELKESDVFTLGQNVGLYSIQPFDVVVSPDVGFMTDLHSHLMMCEVIGFLAGKYDPIEKTIYIQAAFPCVATVRDDSGGTDVEMCPVSQIVVRDAILQHGMEVVGWYHNHPAFQPDPSVTDIENQTDHQKLVAASIENLSKDVRAGTTFSKARGSKTNIVPFVGLIVGTYDPNVEEAESIMRWFHSKPHGSMQCEFPMNLQVTYREYRRELEEGQSREELAASGVALRRERRKKVLQDLYSSTKTGSMTEHSLKKMGEIAKQERKDRERKEKKKEEEKEFFGGELVQIMDDHGGSDDYFLPANSPPPPPCEGSDRIVNRDNTRSPMTPIPDISTSNVTTPPPSSMGGDAGLTPFVQEPVPQPAPAMVFCEEATGSIIERLTTKLLTSMEAAVNRISPKRVEAAKLWFKNDRVRRERLEQTISVAMPREESTTTAASASSAAQSQYQPAPVPKPQASQSASPRVRRNSQKRVSKGIPPEYLDDFRDMVAKHPTWTQLQYIDGFPRRFPAVNKTMVKECLCLDFIRKNHVYCFKDDLDPGELAELVAKQEEQNARRRAKKDPEKAIGALPPLPLLPPHLALDLQPVEWEALPRVQSTDVDFKEKVTFAQLTPSEVKELMKAKEKISLKAFSKIVSTAVRKLAPAGGNRILLDLLLFNMEDKAKAIIHAVETLILYYRASEGASQRVNLFDLWDGGDGTLSKFDKISETLQRWVWAMGLHNRDGEDATMTFFLGTLMLVIDGWKEHQEWCLDEEFTAKQLKAVRGSQKRSRKTEDVGGQVVSDEIDEDDDYYSDVKAKKAETRRVKANARRKAKYWEKRGKPVPGDSPAPQPKRTRRK</sequence>
<dbReference type="PANTHER" id="PTHR10410">
    <property type="entry name" value="EUKARYOTIC TRANSLATION INITIATION FACTOR 3 -RELATED"/>
    <property type="match status" value="1"/>
</dbReference>
<dbReference type="SUPFAM" id="SSF102712">
    <property type="entry name" value="JAB1/MPN domain"/>
    <property type="match status" value="1"/>
</dbReference>
<dbReference type="InterPro" id="IPR050242">
    <property type="entry name" value="JAMM_MPN+_peptidase_M67A"/>
</dbReference>
<feature type="compositionally biased region" description="Low complexity" evidence="6">
    <location>
        <begin position="61"/>
        <end position="72"/>
    </location>
</feature>
<feature type="region of interest" description="Disordered" evidence="6">
    <location>
        <begin position="447"/>
        <end position="564"/>
    </location>
</feature>
<dbReference type="InterPro" id="IPR037518">
    <property type="entry name" value="MPN"/>
</dbReference>
<name>A0A9W7F3V3_9STRA</name>
<gene>
    <name evidence="8" type="ORF">TrST_g13381</name>
</gene>
<feature type="compositionally biased region" description="Basic and acidic residues" evidence="6">
    <location>
        <begin position="447"/>
        <end position="500"/>
    </location>
</feature>
<keyword evidence="3" id="KW-0378">Hydrolase</keyword>
<evidence type="ECO:0000256" key="5">
    <source>
        <dbReference type="ARBA" id="ARBA00023049"/>
    </source>
</evidence>
<evidence type="ECO:0000256" key="1">
    <source>
        <dbReference type="ARBA" id="ARBA00022670"/>
    </source>
</evidence>
<feature type="domain" description="MPN" evidence="7">
    <location>
        <begin position="730"/>
        <end position="873"/>
    </location>
</feature>
<dbReference type="GO" id="GO:0006508">
    <property type="term" value="P:proteolysis"/>
    <property type="evidence" value="ECO:0007669"/>
    <property type="project" value="UniProtKB-KW"/>
</dbReference>
<dbReference type="GO" id="GO:0008237">
    <property type="term" value="F:metallopeptidase activity"/>
    <property type="evidence" value="ECO:0007669"/>
    <property type="project" value="UniProtKB-KW"/>
</dbReference>
<accession>A0A9W7F3V3</accession>
<protein>
    <recommendedName>
        <fullName evidence="7">MPN domain-containing protein</fullName>
    </recommendedName>
</protein>
<keyword evidence="5" id="KW-0482">Metalloprotease</keyword>
<feature type="region of interest" description="Disordered" evidence="6">
    <location>
        <begin position="944"/>
        <end position="983"/>
    </location>
</feature>
<feature type="region of interest" description="Disordered" evidence="6">
    <location>
        <begin position="1027"/>
        <end position="1049"/>
    </location>
</feature>
<feature type="region of interest" description="Disordered" evidence="6">
    <location>
        <begin position="337"/>
        <end position="413"/>
    </location>
</feature>
<dbReference type="Gene3D" id="3.40.140.10">
    <property type="entry name" value="Cytidine Deaminase, domain 2"/>
    <property type="match status" value="1"/>
</dbReference>
<keyword evidence="2" id="KW-0479">Metal-binding</keyword>
<feature type="compositionally biased region" description="Basic residues" evidence="6">
    <location>
        <begin position="345"/>
        <end position="359"/>
    </location>
</feature>
<keyword evidence="1" id="KW-0645">Protease</keyword>
<feature type="compositionally biased region" description="Polar residues" evidence="6">
    <location>
        <begin position="555"/>
        <end position="564"/>
    </location>
</feature>
<feature type="compositionally biased region" description="Basic and acidic residues" evidence="6">
    <location>
        <begin position="956"/>
        <end position="983"/>
    </location>
</feature>
<dbReference type="GO" id="GO:0046872">
    <property type="term" value="F:metal ion binding"/>
    <property type="evidence" value="ECO:0007669"/>
    <property type="project" value="UniProtKB-KW"/>
</dbReference>
<organism evidence="8 9">
    <name type="scientific">Triparma strigata</name>
    <dbReference type="NCBI Taxonomy" id="1606541"/>
    <lineage>
        <taxon>Eukaryota</taxon>
        <taxon>Sar</taxon>
        <taxon>Stramenopiles</taxon>
        <taxon>Ochrophyta</taxon>
        <taxon>Bolidophyceae</taxon>
        <taxon>Parmales</taxon>
        <taxon>Triparmaceae</taxon>
        <taxon>Triparma</taxon>
    </lineage>
</organism>
<dbReference type="EMBL" id="BRXY01000569">
    <property type="protein sequence ID" value="GMI00473.1"/>
    <property type="molecule type" value="Genomic_DNA"/>
</dbReference>
<reference evidence="9" key="1">
    <citation type="journal article" date="2023" name="Commun. Biol.">
        <title>Genome analysis of Parmales, the sister group of diatoms, reveals the evolutionary specialization of diatoms from phago-mixotrophs to photoautotrophs.</title>
        <authorList>
            <person name="Ban H."/>
            <person name="Sato S."/>
            <person name="Yoshikawa S."/>
            <person name="Yamada K."/>
            <person name="Nakamura Y."/>
            <person name="Ichinomiya M."/>
            <person name="Sato N."/>
            <person name="Blanc-Mathieu R."/>
            <person name="Endo H."/>
            <person name="Kuwata A."/>
            <person name="Ogata H."/>
        </authorList>
    </citation>
    <scope>NUCLEOTIDE SEQUENCE [LARGE SCALE GENOMIC DNA]</scope>
    <source>
        <strain evidence="9">NIES 3701</strain>
    </source>
</reference>
<evidence type="ECO:0000256" key="3">
    <source>
        <dbReference type="ARBA" id="ARBA00022801"/>
    </source>
</evidence>
<feature type="compositionally biased region" description="Pro residues" evidence="6">
    <location>
        <begin position="132"/>
        <end position="154"/>
    </location>
</feature>
<feature type="compositionally biased region" description="Basic and acidic residues" evidence="6">
    <location>
        <begin position="507"/>
        <end position="520"/>
    </location>
</feature>
<feature type="compositionally biased region" description="Polar residues" evidence="6">
    <location>
        <begin position="362"/>
        <end position="404"/>
    </location>
</feature>
<dbReference type="OrthoDB" id="118550at2759"/>
<keyword evidence="4" id="KW-0862">Zinc</keyword>
<feature type="region of interest" description="Disordered" evidence="6">
    <location>
        <begin position="1"/>
        <end position="74"/>
    </location>
</feature>
<feature type="compositionally biased region" description="Polar residues" evidence="6">
    <location>
        <begin position="1"/>
        <end position="29"/>
    </location>
</feature>
<dbReference type="Pfam" id="PF14464">
    <property type="entry name" value="Prok-JAB"/>
    <property type="match status" value="1"/>
</dbReference>
<feature type="region of interest" description="Disordered" evidence="6">
    <location>
        <begin position="91"/>
        <end position="154"/>
    </location>
</feature>
<dbReference type="InterPro" id="IPR028090">
    <property type="entry name" value="JAB_dom_prok"/>
</dbReference>
<feature type="region of interest" description="Disordered" evidence="6">
    <location>
        <begin position="1128"/>
        <end position="1182"/>
    </location>
</feature>
<proteinExistence type="predicted"/>
<feature type="compositionally biased region" description="Low complexity" evidence="6">
    <location>
        <begin position="91"/>
        <end position="111"/>
    </location>
</feature>
<evidence type="ECO:0000256" key="2">
    <source>
        <dbReference type="ARBA" id="ARBA00022723"/>
    </source>
</evidence>
<feature type="region of interest" description="Disordered" evidence="6">
    <location>
        <begin position="1504"/>
        <end position="1540"/>
    </location>
</feature>